<dbReference type="OrthoDB" id="409992at2759"/>
<protein>
    <recommendedName>
        <fullName evidence="10">Branched-chain amino acid aminotransferase</fullName>
    </recommendedName>
</protein>
<evidence type="ECO:0000256" key="4">
    <source>
        <dbReference type="ARBA" id="ARBA00022576"/>
    </source>
</evidence>
<reference evidence="9" key="1">
    <citation type="submission" date="2020-06" db="EMBL/GenBank/DDBJ databases">
        <title>A chromosome-scale genome assembly of Talaromyces rugulosus W13939.</title>
        <authorList>
            <person name="Wang B."/>
            <person name="Guo L."/>
            <person name="Ye K."/>
            <person name="Wang L."/>
        </authorList>
    </citation>
    <scope>NUCLEOTIDE SEQUENCE [LARGE SCALE GENOMIC DNA]</scope>
    <source>
        <strain evidence="9">W13939</strain>
    </source>
</reference>
<dbReference type="EMBL" id="CP055900">
    <property type="protein sequence ID" value="QKX59053.1"/>
    <property type="molecule type" value="Genomic_DNA"/>
</dbReference>
<dbReference type="PANTHER" id="PTHR42825">
    <property type="entry name" value="AMINO ACID AMINOTRANSFERASE"/>
    <property type="match status" value="1"/>
</dbReference>
<evidence type="ECO:0008006" key="10">
    <source>
        <dbReference type="Google" id="ProtNLM"/>
    </source>
</evidence>
<evidence type="ECO:0000313" key="9">
    <source>
        <dbReference type="Proteomes" id="UP000509510"/>
    </source>
</evidence>
<name>A0A7H8R2J6_TALRU</name>
<dbReference type="PANTHER" id="PTHR42825:SF2">
    <property type="entry name" value="BRANCHED-CHAIN-AMINO-ACID AMINOTRANSFERASE 3, CHLOROPLASTIC-RELATED"/>
    <property type="match status" value="1"/>
</dbReference>
<evidence type="ECO:0000256" key="5">
    <source>
        <dbReference type="ARBA" id="ARBA00022679"/>
    </source>
</evidence>
<comment type="similarity">
    <text evidence="3">Belongs to the class-IV pyridoxal-phosphate-dependent aminotransferase family.</text>
</comment>
<dbReference type="Proteomes" id="UP000509510">
    <property type="component" value="Chromosome III"/>
</dbReference>
<keyword evidence="6" id="KW-0663">Pyridoxal phosphate</keyword>
<sequence>FRGPNDTEINIFRPDFHAVRMKHTASLISIPEIPKDHFLRCIQQAVANNAAFVPPHSTDGMLYIRPIVFGSGPRILLSPTDKYTFCVYVTPAAAYHGIKAVDALIVEDFDRAAPRGTGSGKVGGNYAPVMKWADKAKSEGFAITLHLDSQTRTAIDEFSTSGFVGIKTEGEKISIVIPDSPSIIKSATSDSIQQLARSFGWEVKYEELPQFSEVLACGTAATVLPIKSITMRSTADKFVYGDGSPNSGQAALRLGKALEAIQKGKSKDEFGWVMKVTDI</sequence>
<dbReference type="InterPro" id="IPR043131">
    <property type="entry name" value="BCAT-like_N"/>
</dbReference>
<dbReference type="PIRSF" id="PIRSF006468">
    <property type="entry name" value="BCAT1"/>
    <property type="match status" value="1"/>
</dbReference>
<dbReference type="AlphaFoldDB" id="A0A7H8R2J6"/>
<dbReference type="FunFam" id="3.20.10.10:FF:000010">
    <property type="entry name" value="Branched-chain amino acid aminotransferase"/>
    <property type="match status" value="1"/>
</dbReference>
<keyword evidence="9" id="KW-1185">Reference proteome</keyword>
<evidence type="ECO:0000256" key="2">
    <source>
        <dbReference type="ARBA" id="ARBA00005179"/>
    </source>
</evidence>
<organism evidence="8 9">
    <name type="scientific">Talaromyces rugulosus</name>
    <name type="common">Penicillium rugulosum</name>
    <dbReference type="NCBI Taxonomy" id="121627"/>
    <lineage>
        <taxon>Eukaryota</taxon>
        <taxon>Fungi</taxon>
        <taxon>Dikarya</taxon>
        <taxon>Ascomycota</taxon>
        <taxon>Pezizomycotina</taxon>
        <taxon>Eurotiomycetes</taxon>
        <taxon>Eurotiomycetidae</taxon>
        <taxon>Eurotiales</taxon>
        <taxon>Trichocomaceae</taxon>
        <taxon>Talaromyces</taxon>
        <taxon>Talaromyces sect. Islandici</taxon>
    </lineage>
</organism>
<feature type="non-terminal residue" evidence="8">
    <location>
        <position position="1"/>
    </location>
</feature>
<evidence type="ECO:0000313" key="8">
    <source>
        <dbReference type="EMBL" id="QKX59053.1"/>
    </source>
</evidence>
<dbReference type="Gene3D" id="3.20.10.10">
    <property type="entry name" value="D-amino Acid Aminotransferase, subunit A, domain 2"/>
    <property type="match status" value="1"/>
</dbReference>
<evidence type="ECO:0000256" key="6">
    <source>
        <dbReference type="ARBA" id="ARBA00022898"/>
    </source>
</evidence>
<dbReference type="InterPro" id="IPR036038">
    <property type="entry name" value="Aminotransferase-like"/>
</dbReference>
<dbReference type="Gene3D" id="3.30.470.10">
    <property type="match status" value="1"/>
</dbReference>
<evidence type="ECO:0000256" key="3">
    <source>
        <dbReference type="ARBA" id="ARBA00009320"/>
    </source>
</evidence>
<dbReference type="Pfam" id="PF01063">
    <property type="entry name" value="Aminotran_4"/>
    <property type="match status" value="1"/>
</dbReference>
<dbReference type="GeneID" id="55993678"/>
<dbReference type="InterPro" id="IPR043132">
    <property type="entry name" value="BCAT-like_C"/>
</dbReference>
<keyword evidence="4" id="KW-0032">Aminotransferase</keyword>
<feature type="modified residue" description="N6-(pyridoxal phosphate)lysine" evidence="7">
    <location>
        <position position="121"/>
    </location>
</feature>
<dbReference type="RefSeq" id="XP_035345231.1">
    <property type="nucleotide sequence ID" value="XM_035489338.1"/>
</dbReference>
<dbReference type="KEGG" id="trg:TRUGW13939_06183"/>
<evidence type="ECO:0000256" key="1">
    <source>
        <dbReference type="ARBA" id="ARBA00001933"/>
    </source>
</evidence>
<accession>A0A7H8R2J6</accession>
<dbReference type="SUPFAM" id="SSF56752">
    <property type="entry name" value="D-aminoacid aminotransferase-like PLP-dependent enzymes"/>
    <property type="match status" value="1"/>
</dbReference>
<dbReference type="InterPro" id="IPR005786">
    <property type="entry name" value="B_amino_transII"/>
</dbReference>
<proteinExistence type="inferred from homology"/>
<gene>
    <name evidence="8" type="ORF">TRUGW13939_06183</name>
</gene>
<dbReference type="GO" id="GO:0004084">
    <property type="term" value="F:branched-chain-amino-acid transaminase activity"/>
    <property type="evidence" value="ECO:0007669"/>
    <property type="project" value="InterPro"/>
</dbReference>
<evidence type="ECO:0000256" key="7">
    <source>
        <dbReference type="PIRSR" id="PIRSR006468-1"/>
    </source>
</evidence>
<comment type="cofactor">
    <cofactor evidence="1">
        <name>pyridoxal 5'-phosphate</name>
        <dbReference type="ChEBI" id="CHEBI:597326"/>
    </cofactor>
</comment>
<comment type="pathway">
    <text evidence="2">Secondary metabolite biosynthesis.</text>
</comment>
<keyword evidence="5" id="KW-0808">Transferase</keyword>
<dbReference type="GO" id="GO:0009081">
    <property type="term" value="P:branched-chain amino acid metabolic process"/>
    <property type="evidence" value="ECO:0007669"/>
    <property type="project" value="InterPro"/>
</dbReference>
<dbReference type="InterPro" id="IPR001544">
    <property type="entry name" value="Aminotrans_IV"/>
</dbReference>